<comment type="caution">
    <text evidence="2">The sequence shown here is derived from an EMBL/GenBank/DDBJ whole genome shotgun (WGS) entry which is preliminary data.</text>
</comment>
<reference evidence="2 3" key="1">
    <citation type="submission" date="2024-08" db="EMBL/GenBank/DDBJ databases">
        <authorList>
            <person name="Will J Nash"/>
            <person name="Angela Man"/>
            <person name="Seanna McTaggart"/>
            <person name="Kendall Baker"/>
            <person name="Tom Barker"/>
            <person name="Leah Catchpole"/>
            <person name="Alex Durrant"/>
            <person name="Karim Gharbi"/>
            <person name="Naomi Irish"/>
            <person name="Gemy Kaithakottil"/>
            <person name="Debby Ku"/>
            <person name="Aaliyah Providence"/>
            <person name="Felix Shaw"/>
            <person name="David Swarbreck"/>
            <person name="Chris Watkins"/>
            <person name="Ann M. McCartney"/>
            <person name="Giulio Formenti"/>
            <person name="Alice Mouton"/>
            <person name="Noel Vella"/>
            <person name="Bjorn M von Reumont"/>
            <person name="Adriana Vella"/>
            <person name="Wilfried Haerty"/>
        </authorList>
    </citation>
    <scope>NUCLEOTIDE SEQUENCE [LARGE SCALE GENOMIC DNA]</scope>
</reference>
<keyword evidence="3" id="KW-1185">Reference proteome</keyword>
<protein>
    <submittedName>
        <fullName evidence="2">Uncharacterized protein</fullName>
    </submittedName>
</protein>
<feature type="transmembrane region" description="Helical" evidence="1">
    <location>
        <begin position="215"/>
        <end position="236"/>
    </location>
</feature>
<name>A0ABP1NVL5_XYLVO</name>
<keyword evidence="1" id="KW-0472">Membrane</keyword>
<proteinExistence type="predicted"/>
<keyword evidence="1" id="KW-1133">Transmembrane helix</keyword>
<accession>A0ABP1NVL5</accession>
<dbReference type="EMBL" id="CAXAJV020001293">
    <property type="protein sequence ID" value="CAL7945039.1"/>
    <property type="molecule type" value="Genomic_DNA"/>
</dbReference>
<evidence type="ECO:0000256" key="1">
    <source>
        <dbReference type="SAM" id="Phobius"/>
    </source>
</evidence>
<evidence type="ECO:0000313" key="2">
    <source>
        <dbReference type="EMBL" id="CAL7945039.1"/>
    </source>
</evidence>
<organism evidence="2 3">
    <name type="scientific">Xylocopa violacea</name>
    <name type="common">Violet carpenter bee</name>
    <name type="synonym">Apis violacea</name>
    <dbReference type="NCBI Taxonomy" id="135666"/>
    <lineage>
        <taxon>Eukaryota</taxon>
        <taxon>Metazoa</taxon>
        <taxon>Ecdysozoa</taxon>
        <taxon>Arthropoda</taxon>
        <taxon>Hexapoda</taxon>
        <taxon>Insecta</taxon>
        <taxon>Pterygota</taxon>
        <taxon>Neoptera</taxon>
        <taxon>Endopterygota</taxon>
        <taxon>Hymenoptera</taxon>
        <taxon>Apocrita</taxon>
        <taxon>Aculeata</taxon>
        <taxon>Apoidea</taxon>
        <taxon>Anthophila</taxon>
        <taxon>Apidae</taxon>
        <taxon>Xylocopa</taxon>
        <taxon>Xylocopa</taxon>
    </lineage>
</organism>
<feature type="transmembrane region" description="Helical" evidence="1">
    <location>
        <begin position="267"/>
        <end position="293"/>
    </location>
</feature>
<dbReference type="Proteomes" id="UP001642520">
    <property type="component" value="Unassembled WGS sequence"/>
</dbReference>
<keyword evidence="1" id="KW-0812">Transmembrane</keyword>
<gene>
    <name evidence="2" type="ORF">XYLVIOL_LOCUS6975</name>
</gene>
<sequence>MSNESDQTAINRVSRFSNMNDSQNQNSLDFVPKSDYNEKWHLENKCLFHDQQLLQGKKRGAKKKYAINPLTCHLCSQFDENFQSKSDGNSLSRKSGDWKCDDVTISHSLESITQEDTFPEWKWKNPYSFSDFDRSKRWHRHNFTSGEDFTSKLLRDLCNRDNRYGDCLETNTERNFLYNFREYLVNYQELCGVPRTEYTFSALIGTMGRVTGRSLLALLYAMLNIIPVAEVFLHILRFVLDKVIGIIDSKDFRQTIFRCLVFTTELFSVYVCLIFIFGFIVLPIVHMVIDILAKIMLYH</sequence>
<evidence type="ECO:0000313" key="3">
    <source>
        <dbReference type="Proteomes" id="UP001642520"/>
    </source>
</evidence>